<evidence type="ECO:0000313" key="13">
    <source>
        <dbReference type="Proteomes" id="UP000005205"/>
    </source>
</evidence>
<comment type="subcellular location">
    <subcellularLocation>
        <location evidence="1">Nucleus</location>
    </subcellularLocation>
</comment>
<reference evidence="13" key="1">
    <citation type="journal article" date="2011" name="PLoS Genet.">
        <title>The genome sequence of the leaf-cutter ant Atta cephalotes reveals insights into its obligate symbiotic lifestyle.</title>
        <authorList>
            <person name="Suen G."/>
            <person name="Teiling C."/>
            <person name="Li L."/>
            <person name="Holt C."/>
            <person name="Abouheif E."/>
            <person name="Bornberg-Bauer E."/>
            <person name="Bouffard P."/>
            <person name="Caldera E.J."/>
            <person name="Cash E."/>
            <person name="Cavanaugh A."/>
            <person name="Denas O."/>
            <person name="Elhaik E."/>
            <person name="Fave M.J."/>
            <person name="Gadau J."/>
            <person name="Gibson J.D."/>
            <person name="Graur D."/>
            <person name="Grubbs K.J."/>
            <person name="Hagen D.E."/>
            <person name="Harkins T.T."/>
            <person name="Helmkampf M."/>
            <person name="Hu H."/>
            <person name="Johnson B.R."/>
            <person name="Kim J."/>
            <person name="Marsh S.E."/>
            <person name="Moeller J.A."/>
            <person name="Munoz-Torres M.C."/>
            <person name="Murphy M.C."/>
            <person name="Naughton M.C."/>
            <person name="Nigam S."/>
            <person name="Overson R."/>
            <person name="Rajakumar R."/>
            <person name="Reese J.T."/>
            <person name="Scott J.J."/>
            <person name="Smith C.R."/>
            <person name="Tao S."/>
            <person name="Tsutsui N.D."/>
            <person name="Viljakainen L."/>
            <person name="Wissler L."/>
            <person name="Yandell M.D."/>
            <person name="Zimmer F."/>
            <person name="Taylor J."/>
            <person name="Slater S.C."/>
            <person name="Clifton S.W."/>
            <person name="Warren W.C."/>
            <person name="Elsik C.G."/>
            <person name="Smith C.D."/>
            <person name="Weinstock G.M."/>
            <person name="Gerardo N.M."/>
            <person name="Currie C.R."/>
        </authorList>
    </citation>
    <scope>NUCLEOTIDE SEQUENCE [LARGE SCALE GENOMIC DNA]</scope>
</reference>
<dbReference type="GO" id="GO:0031499">
    <property type="term" value="C:TRAMP complex"/>
    <property type="evidence" value="ECO:0007669"/>
    <property type="project" value="TreeGrafter"/>
</dbReference>
<keyword evidence="2" id="KW-0479">Metal-binding</keyword>
<dbReference type="EnsemblMetazoa" id="XM_012201018.1">
    <property type="protein sequence ID" value="XP_012056408.1"/>
    <property type="gene ID" value="LOC105619504"/>
</dbReference>
<feature type="region of interest" description="Disordered" evidence="10">
    <location>
        <begin position="411"/>
        <end position="437"/>
    </location>
</feature>
<keyword evidence="3" id="KW-0677">Repeat</keyword>
<keyword evidence="13" id="KW-1185">Reference proteome</keyword>
<proteinExistence type="predicted"/>
<dbReference type="SMART" id="SM00343">
    <property type="entry name" value="ZnF_C2HC"/>
    <property type="match status" value="4"/>
</dbReference>
<dbReference type="KEGG" id="acep:105619504"/>
<organism evidence="12 13">
    <name type="scientific">Atta cephalotes</name>
    <name type="common">Leafcutter ant</name>
    <dbReference type="NCBI Taxonomy" id="12957"/>
    <lineage>
        <taxon>Eukaryota</taxon>
        <taxon>Metazoa</taxon>
        <taxon>Ecdysozoa</taxon>
        <taxon>Arthropoda</taxon>
        <taxon>Hexapoda</taxon>
        <taxon>Insecta</taxon>
        <taxon>Pterygota</taxon>
        <taxon>Neoptera</taxon>
        <taxon>Endopterygota</taxon>
        <taxon>Hymenoptera</taxon>
        <taxon>Apocrita</taxon>
        <taxon>Aculeata</taxon>
        <taxon>Formicoidea</taxon>
        <taxon>Formicidae</taxon>
        <taxon>Myrmicinae</taxon>
        <taxon>Atta</taxon>
    </lineage>
</organism>
<dbReference type="GO" id="GO:0008270">
    <property type="term" value="F:zinc ion binding"/>
    <property type="evidence" value="ECO:0007669"/>
    <property type="project" value="UniProtKB-KW"/>
</dbReference>
<feature type="region of interest" description="Disordered" evidence="10">
    <location>
        <begin position="322"/>
        <end position="359"/>
    </location>
</feature>
<keyword evidence="6" id="KW-0539">Nucleus</keyword>
<evidence type="ECO:0000256" key="4">
    <source>
        <dbReference type="ARBA" id="ARBA00022771"/>
    </source>
</evidence>
<dbReference type="Proteomes" id="UP000005205">
    <property type="component" value="Unassembled WGS sequence"/>
</dbReference>
<feature type="compositionally biased region" description="Basic and acidic residues" evidence="10">
    <location>
        <begin position="149"/>
        <end position="159"/>
    </location>
</feature>
<evidence type="ECO:0000256" key="3">
    <source>
        <dbReference type="ARBA" id="ARBA00022737"/>
    </source>
</evidence>
<feature type="compositionally biased region" description="Low complexity" evidence="10">
    <location>
        <begin position="264"/>
        <end position="280"/>
    </location>
</feature>
<sequence>MSGNIEKNNSFDDYYNTDNFNDSELQARLYAEIYYESNIEGESGTTDSSRTIKFDNMPTETNVESKKIQYESGEQYLEQSSTSKITGADSQKMPSTHQSEFVQVETMSSREMNSAHGNKSSEEPSVVQEKEKKENSSKKHKSSKHAKTACKESPDKNDNNMEYSKYNVVSKDIKQKVRLLLTEQMDKEEDSSDSEESIFEIPVPPKPEPPLIDLQDSDEENGSNSRIDNDLILKNRNDASLKTYLKASPLKNCELEVPQSNLQDTSSKNKTTSKSYNKDTVNSSKSIQISMGTQDIIEDIVLNCTTIQRGAQSISEIKQLSKNTEIKQRSKSTENTSQNSKKILPLKGNNKNANLQQEISVTSRKKLQIMQRNIDKSNNIYFTHLEQNKSSVIEPYNPVIDRKRRCNNEIDDQSKQKRQCTSQQNNQNVVSQSNNIEEKRNISNEFFEPMSEEMKNYYNLSRGQENFDIRELQQSMSKDPRMWTILDEDLMPCPPSRRFRFWNVKCTNCQQDGHRRYDCPTPLRLPSCYMCGMKGHVEVRCPQKMCLTCGKPQNTFRNICEYCRVLYCTMCDSVGHEQNQCPDLWRRYHQTTNMNNMPQDPGNVMKPSRLLYCCNCTKRGHESSTCREYRWSENFPTPAAVTNYTDGPIYRSSSLHVSSYPGSDSELDLSLSETENETLIPQYIIDTQQTTTTEDEFSVNVDTSSNINFYISPVSQEIEHISQTKDDLKSPFIWPTVKTNFKPIKVDHIKFFKLIYSCGIFSNKNDKNARMVLTTLNTFFSQTKKDFTMVKNLIEQQTAPNFLTVLLAKANIKFEVNIGYTHRKILSLQLIAMKDYIEPLYDLLKYWLNLPEDEKDYGIDVDLPVSCMKMLNVLQSREAQLNKMRFRHYIHYIGELDHPRLILTSVISEKIKMKNHYKQYGHNKKARGTYNRLRRNLFRLQTKLLVITNTEPEPNIYVRTFQDIMRRFKSGLYQTNEKLDTATYLRLNLLYNQLFVPHTSENIHGLLQRIELEEKKFKNSQQPELEICHVPEKQQEPEIRHIVNQENLICTSTADTSSVIPCISPNINSDNFFVIDNQQNNEILNNEPNVNTSFETNKLTNCNYDDITITIKNPLTQVSEIIPLNTAPMPPVKSKEFEPNEDFTQLSIGEEKIDSNVSKNKQNINVNNAPYLSKKEKKKLNYFKLNEMIKSQNIYDIALNVIKTARALKVPHMMKAADEIQRQVNKRTIKARHLRSLNKLIRIEQNHQKAVTDFCNFLKKK</sequence>
<feature type="compositionally biased region" description="Polar residues" evidence="10">
    <location>
        <begin position="349"/>
        <end position="359"/>
    </location>
</feature>
<accession>A0A158NFV0</accession>
<dbReference type="STRING" id="12957.A0A158NFV0"/>
<protein>
    <recommendedName>
        <fullName evidence="7">Zinc finger CCHC domain-containing protein 7</fullName>
    </recommendedName>
    <alternativeName>
        <fullName evidence="8">TRAMP-like complex RNA-binding factor ZCCHC7</fullName>
    </alternativeName>
</protein>
<dbReference type="GO" id="GO:0071031">
    <property type="term" value="P:nuclear mRNA surveillance of mRNA 3'-end processing"/>
    <property type="evidence" value="ECO:0007669"/>
    <property type="project" value="TreeGrafter"/>
</dbReference>
<dbReference type="EMBL" id="ADTU01014751">
    <property type="status" value="NOT_ANNOTATED_CDS"/>
    <property type="molecule type" value="Genomic_DNA"/>
</dbReference>
<dbReference type="GO" id="GO:0071035">
    <property type="term" value="P:nuclear polyadenylation-dependent rRNA catabolic process"/>
    <property type="evidence" value="ECO:0007669"/>
    <property type="project" value="TreeGrafter"/>
</dbReference>
<dbReference type="PANTHER" id="PTHR46543">
    <property type="entry name" value="ZINC FINGER CCHC DOMAIN-CONTAINING PROTEIN 7"/>
    <property type="match status" value="1"/>
</dbReference>
<feature type="compositionally biased region" description="Basic and acidic residues" evidence="10">
    <location>
        <begin position="128"/>
        <end position="137"/>
    </location>
</feature>
<keyword evidence="5" id="KW-0862">Zinc</keyword>
<feature type="compositionally biased region" description="Basic residues" evidence="10">
    <location>
        <begin position="138"/>
        <end position="148"/>
    </location>
</feature>
<dbReference type="InterPro" id="IPR001878">
    <property type="entry name" value="Znf_CCHC"/>
</dbReference>
<feature type="region of interest" description="Disordered" evidence="10">
    <location>
        <begin position="185"/>
        <end position="229"/>
    </location>
</feature>
<dbReference type="GO" id="GO:0071038">
    <property type="term" value="P:TRAMP-dependent tRNA surveillance pathway"/>
    <property type="evidence" value="ECO:0007669"/>
    <property type="project" value="TreeGrafter"/>
</dbReference>
<dbReference type="GO" id="GO:0071039">
    <property type="term" value="P:nuclear polyadenylation-dependent CUT catabolic process"/>
    <property type="evidence" value="ECO:0007669"/>
    <property type="project" value="TreeGrafter"/>
</dbReference>
<dbReference type="PROSITE" id="PS50158">
    <property type="entry name" value="ZF_CCHC"/>
    <property type="match status" value="2"/>
</dbReference>
<feature type="domain" description="CCHC-type" evidence="11">
    <location>
        <begin position="505"/>
        <end position="520"/>
    </location>
</feature>
<dbReference type="InterPro" id="IPR051644">
    <property type="entry name" value="TRAMP_AT-DNA-binding"/>
</dbReference>
<dbReference type="InterPro" id="IPR036875">
    <property type="entry name" value="Znf_CCHC_sf"/>
</dbReference>
<dbReference type="SUPFAM" id="SSF57756">
    <property type="entry name" value="Retrovirus zinc finger-like domains"/>
    <property type="match status" value="1"/>
</dbReference>
<feature type="region of interest" description="Disordered" evidence="10">
    <location>
        <begin position="37"/>
        <end position="164"/>
    </location>
</feature>
<dbReference type="AlphaFoldDB" id="A0A158NFV0"/>
<evidence type="ECO:0000256" key="5">
    <source>
        <dbReference type="ARBA" id="ARBA00022833"/>
    </source>
</evidence>
<evidence type="ECO:0000256" key="10">
    <source>
        <dbReference type="SAM" id="MobiDB-lite"/>
    </source>
</evidence>
<feature type="region of interest" description="Disordered" evidence="10">
    <location>
        <begin position="256"/>
        <end position="281"/>
    </location>
</feature>
<evidence type="ECO:0000256" key="9">
    <source>
        <dbReference type="PROSITE-ProRule" id="PRU00047"/>
    </source>
</evidence>
<gene>
    <name evidence="12" type="primary">105619504</name>
</gene>
<feature type="compositionally biased region" description="Low complexity" evidence="10">
    <location>
        <begin position="422"/>
        <end position="435"/>
    </location>
</feature>
<feature type="compositionally biased region" description="Acidic residues" evidence="10">
    <location>
        <begin position="186"/>
        <end position="198"/>
    </location>
</feature>
<dbReference type="PANTHER" id="PTHR46543:SF1">
    <property type="entry name" value="ZINC FINGER CCHC DOMAIN-CONTAINING PROTEIN 7"/>
    <property type="match status" value="1"/>
</dbReference>
<feature type="domain" description="CCHC-type" evidence="11">
    <location>
        <begin position="528"/>
        <end position="543"/>
    </location>
</feature>
<keyword evidence="4 9" id="KW-0863">Zinc-finger</keyword>
<feature type="compositionally biased region" description="Polar residues" evidence="10">
    <location>
        <begin position="77"/>
        <end position="118"/>
    </location>
</feature>
<dbReference type="GO" id="GO:0071037">
    <property type="term" value="P:nuclear polyadenylation-dependent snRNA catabolic process"/>
    <property type="evidence" value="ECO:0007669"/>
    <property type="project" value="TreeGrafter"/>
</dbReference>
<dbReference type="OrthoDB" id="7608935at2759"/>
<name>A0A158NFV0_ATTCE</name>
<evidence type="ECO:0000313" key="12">
    <source>
        <dbReference type="EnsemblMetazoa" id="XP_012056408.1"/>
    </source>
</evidence>
<evidence type="ECO:0000256" key="7">
    <source>
        <dbReference type="ARBA" id="ARBA00041190"/>
    </source>
</evidence>
<evidence type="ECO:0000256" key="2">
    <source>
        <dbReference type="ARBA" id="ARBA00022723"/>
    </source>
</evidence>
<evidence type="ECO:0000256" key="8">
    <source>
        <dbReference type="ARBA" id="ARBA00043023"/>
    </source>
</evidence>
<evidence type="ECO:0000259" key="11">
    <source>
        <dbReference type="PROSITE" id="PS50158"/>
    </source>
</evidence>
<dbReference type="InParanoid" id="A0A158NFV0"/>
<dbReference type="GO" id="GO:0003723">
    <property type="term" value="F:RNA binding"/>
    <property type="evidence" value="ECO:0007669"/>
    <property type="project" value="TreeGrafter"/>
</dbReference>
<dbReference type="Gene3D" id="4.10.60.10">
    <property type="entry name" value="Zinc finger, CCHC-type"/>
    <property type="match status" value="2"/>
</dbReference>
<evidence type="ECO:0000256" key="6">
    <source>
        <dbReference type="ARBA" id="ARBA00023242"/>
    </source>
</evidence>
<reference evidence="12" key="2">
    <citation type="submission" date="2016-04" db="UniProtKB">
        <authorList>
            <consortium name="EnsemblMetazoa"/>
        </authorList>
    </citation>
    <scope>IDENTIFICATION</scope>
</reference>
<evidence type="ECO:0000256" key="1">
    <source>
        <dbReference type="ARBA" id="ARBA00004123"/>
    </source>
</evidence>
<dbReference type="GO" id="GO:0071036">
    <property type="term" value="P:nuclear polyadenylation-dependent snoRNA catabolic process"/>
    <property type="evidence" value="ECO:0007669"/>
    <property type="project" value="TreeGrafter"/>
</dbReference>